<dbReference type="PRINTS" id="PR00182">
    <property type="entry name" value="ECOLNEIPORIN"/>
</dbReference>
<dbReference type="AlphaFoldDB" id="A0A158KZH6"/>
<keyword evidence="5" id="KW-0812">Transmembrane</keyword>
<keyword evidence="4" id="KW-1134">Transmembrane beta strand</keyword>
<keyword evidence="6 11" id="KW-0732">Signal</keyword>
<name>A0A158KZH6_9BURK</name>
<evidence type="ECO:0000259" key="12">
    <source>
        <dbReference type="Pfam" id="PF13609"/>
    </source>
</evidence>
<feature type="domain" description="Porin" evidence="12">
    <location>
        <begin position="8"/>
        <end position="352"/>
    </location>
</feature>
<evidence type="ECO:0000256" key="5">
    <source>
        <dbReference type="ARBA" id="ARBA00022692"/>
    </source>
</evidence>
<protein>
    <submittedName>
        <fullName evidence="13">Outer membrane protein (Porin)</fullName>
    </submittedName>
</protein>
<dbReference type="Pfam" id="PF13609">
    <property type="entry name" value="Porin_4"/>
    <property type="match status" value="1"/>
</dbReference>
<keyword evidence="14" id="KW-1185">Reference proteome</keyword>
<dbReference type="SUPFAM" id="SSF56935">
    <property type="entry name" value="Porins"/>
    <property type="match status" value="1"/>
</dbReference>
<evidence type="ECO:0000256" key="8">
    <source>
        <dbReference type="ARBA" id="ARBA00023114"/>
    </source>
</evidence>
<dbReference type="InterPro" id="IPR050298">
    <property type="entry name" value="Gram-neg_bact_OMP"/>
</dbReference>
<accession>A0A158KZH6</accession>
<sequence length="381" mass="40306">MKKKLFVLAAASSFACAAQAQSSVTLYGLIDAGFTYTNNNGGHASWQATESNEQGSRWGLKGSEDLGGGLKAVFQLENGFNLEMGALKQGGRMFGRQAWVGLSSNQYGTLTLGRQYNSLQVVVAPLQVGGSTTLTAYSTHPLDNDNINNTYRTDNAVKYTTLNYAGFQAEAMYAFSNSANFAVNRAYSVGASYSNGPMNLGAAYVRLTNPAFRADTVGAIPADNFYSASTMPFLASAATVQQWGAGGTYAIGPATIGLLYTGSLFGNPTAGSLFSGATGNGGGRGSVHFENGEVSVRYVFTPSLFAAIGETYTHATQGSGTGNYWQTSAGVQYFLSKRTDIYLNGMYQKTSKHLHAWIEAIGAPSTTDTQVAAVIGIRHKF</sequence>
<keyword evidence="9" id="KW-0472">Membrane</keyword>
<dbReference type="InterPro" id="IPR033900">
    <property type="entry name" value="Gram_neg_porin_domain"/>
</dbReference>
<dbReference type="GO" id="GO:0015288">
    <property type="term" value="F:porin activity"/>
    <property type="evidence" value="ECO:0007669"/>
    <property type="project" value="UniProtKB-KW"/>
</dbReference>
<dbReference type="GO" id="GO:0009279">
    <property type="term" value="C:cell outer membrane"/>
    <property type="evidence" value="ECO:0007669"/>
    <property type="project" value="UniProtKB-SubCell"/>
</dbReference>
<evidence type="ECO:0000256" key="1">
    <source>
        <dbReference type="ARBA" id="ARBA00004571"/>
    </source>
</evidence>
<dbReference type="InterPro" id="IPR002299">
    <property type="entry name" value="Porin_Neis"/>
</dbReference>
<dbReference type="InterPro" id="IPR001702">
    <property type="entry name" value="Porin_Gram-ve"/>
</dbReference>
<evidence type="ECO:0000256" key="6">
    <source>
        <dbReference type="ARBA" id="ARBA00022729"/>
    </source>
</evidence>
<comment type="subcellular location">
    <subcellularLocation>
        <location evidence="1">Cell outer membrane</location>
        <topology evidence="1">Multi-pass membrane protein</topology>
    </subcellularLocation>
</comment>
<dbReference type="GO" id="GO:0046930">
    <property type="term" value="C:pore complex"/>
    <property type="evidence" value="ECO:0007669"/>
    <property type="project" value="UniProtKB-KW"/>
</dbReference>
<dbReference type="OrthoDB" id="8982743at2"/>
<comment type="subunit">
    <text evidence="2">Homotrimer.</text>
</comment>
<evidence type="ECO:0000313" key="13">
    <source>
        <dbReference type="EMBL" id="SAL86556.1"/>
    </source>
</evidence>
<keyword evidence="3" id="KW-0813">Transport</keyword>
<evidence type="ECO:0000256" key="10">
    <source>
        <dbReference type="ARBA" id="ARBA00023237"/>
    </source>
</evidence>
<dbReference type="PRINTS" id="PR00184">
    <property type="entry name" value="NEISSPPORIN"/>
</dbReference>
<organism evidence="13 14">
    <name type="scientific">Caballeronia arvi</name>
    <dbReference type="NCBI Taxonomy" id="1777135"/>
    <lineage>
        <taxon>Bacteria</taxon>
        <taxon>Pseudomonadati</taxon>
        <taxon>Pseudomonadota</taxon>
        <taxon>Betaproteobacteria</taxon>
        <taxon>Burkholderiales</taxon>
        <taxon>Burkholderiaceae</taxon>
        <taxon>Caballeronia</taxon>
    </lineage>
</organism>
<proteinExistence type="predicted"/>
<dbReference type="RefSeq" id="WP_061151884.1">
    <property type="nucleotide sequence ID" value="NZ_FCOM02000075.1"/>
</dbReference>
<dbReference type="GO" id="GO:0034220">
    <property type="term" value="P:monoatomic ion transmembrane transport"/>
    <property type="evidence" value="ECO:0007669"/>
    <property type="project" value="InterPro"/>
</dbReference>
<gene>
    <name evidence="13" type="ORF">AWB74_07750</name>
</gene>
<dbReference type="InterPro" id="IPR023614">
    <property type="entry name" value="Porin_dom_sf"/>
</dbReference>
<evidence type="ECO:0000256" key="4">
    <source>
        <dbReference type="ARBA" id="ARBA00022452"/>
    </source>
</evidence>
<evidence type="ECO:0000256" key="3">
    <source>
        <dbReference type="ARBA" id="ARBA00022448"/>
    </source>
</evidence>
<feature type="signal peptide" evidence="11">
    <location>
        <begin position="1"/>
        <end position="20"/>
    </location>
</feature>
<evidence type="ECO:0000256" key="2">
    <source>
        <dbReference type="ARBA" id="ARBA00011233"/>
    </source>
</evidence>
<dbReference type="Proteomes" id="UP000055019">
    <property type="component" value="Unassembled WGS sequence"/>
</dbReference>
<dbReference type="Gene3D" id="2.40.160.10">
    <property type="entry name" value="Porin"/>
    <property type="match status" value="1"/>
</dbReference>
<dbReference type="EMBL" id="FCOM02000075">
    <property type="protein sequence ID" value="SAL86556.1"/>
    <property type="molecule type" value="Genomic_DNA"/>
</dbReference>
<evidence type="ECO:0000256" key="9">
    <source>
        <dbReference type="ARBA" id="ARBA00023136"/>
    </source>
</evidence>
<dbReference type="PROSITE" id="PS51257">
    <property type="entry name" value="PROKAR_LIPOPROTEIN"/>
    <property type="match status" value="1"/>
</dbReference>
<keyword evidence="7" id="KW-0406">Ion transport</keyword>
<keyword evidence="8" id="KW-0626">Porin</keyword>
<keyword evidence="10" id="KW-0998">Cell outer membrane</keyword>
<comment type="caution">
    <text evidence="13">The sequence shown here is derived from an EMBL/GenBank/DDBJ whole genome shotgun (WGS) entry which is preliminary data.</text>
</comment>
<dbReference type="CDD" id="cd00342">
    <property type="entry name" value="gram_neg_porins"/>
    <property type="match status" value="1"/>
</dbReference>
<reference evidence="13" key="1">
    <citation type="submission" date="2016-01" db="EMBL/GenBank/DDBJ databases">
        <authorList>
            <person name="Peeters C."/>
        </authorList>
    </citation>
    <scope>NUCLEOTIDE SEQUENCE [LARGE SCALE GENOMIC DNA]</scope>
    <source>
        <strain evidence="13">LMG 29317</strain>
    </source>
</reference>
<dbReference type="PANTHER" id="PTHR34501:SF9">
    <property type="entry name" value="MAJOR OUTER MEMBRANE PROTEIN P.IA"/>
    <property type="match status" value="1"/>
</dbReference>
<dbReference type="PANTHER" id="PTHR34501">
    <property type="entry name" value="PROTEIN YDDL-RELATED"/>
    <property type="match status" value="1"/>
</dbReference>
<evidence type="ECO:0000256" key="7">
    <source>
        <dbReference type="ARBA" id="ARBA00023065"/>
    </source>
</evidence>
<evidence type="ECO:0000256" key="11">
    <source>
        <dbReference type="SAM" id="SignalP"/>
    </source>
</evidence>
<evidence type="ECO:0000313" key="14">
    <source>
        <dbReference type="Proteomes" id="UP000055019"/>
    </source>
</evidence>
<feature type="chain" id="PRO_5007627879" evidence="11">
    <location>
        <begin position="21"/>
        <end position="381"/>
    </location>
</feature>